<protein>
    <recommendedName>
        <fullName evidence="2">AB hydrolase-1 domain-containing protein</fullName>
    </recommendedName>
</protein>
<feature type="domain" description="AB hydrolase-1" evidence="2">
    <location>
        <begin position="16"/>
        <end position="249"/>
    </location>
</feature>
<dbReference type="InterPro" id="IPR000073">
    <property type="entry name" value="AB_hydrolase_1"/>
</dbReference>
<proteinExistence type="predicted"/>
<comment type="caution">
    <text evidence="3">The sequence shown here is derived from an EMBL/GenBank/DDBJ whole genome shotgun (WGS) entry which is preliminary data.</text>
</comment>
<dbReference type="Proteomes" id="UP001500596">
    <property type="component" value="Unassembled WGS sequence"/>
</dbReference>
<dbReference type="PRINTS" id="PR00111">
    <property type="entry name" value="ABHYDROLASE"/>
</dbReference>
<dbReference type="InterPro" id="IPR029058">
    <property type="entry name" value="AB_hydrolase_fold"/>
</dbReference>
<sequence>MTPGERTPSPPTVYALHGLGGSGAWFGAVREHLADDIRLITIDLPGFGDAVDVSGISLPEMADHVLAAIARDGSPRWVLLGHSMGGKVAALVARRALSGEAPVFGLTGLVLLAPSPTLPEPMSESKRAEMLGWAADGPISAGDARGFLDANTARPLRTDLADRVIADVRHTATAAWRAWLETGSRADLTREVGSLNLPAIVLGGEDDDDLSADAQPRLASPTFPRARFRRLPDTGHLIAQERPTEVAAAIADLIAEVSASAPLVPDEWSRLIASPRIEPRVRAALAARAIADDPSYAPRALTPRQLNTLRLLADVVVPQPTGGRIDLAARLDRQLAAGDGDGWRPADLPPDAIAARLALDALEEEAAASARATVEALVSGTSTPGGSALSATQLQAWFEDVRVDLVRHWLAHPASLARTGYDVFASRGGPQPLGFTVLGAGARAAWEPAEFGSEETDREGAA</sequence>
<evidence type="ECO:0000313" key="3">
    <source>
        <dbReference type="EMBL" id="GAA1684412.1"/>
    </source>
</evidence>
<gene>
    <name evidence="3" type="ORF">GCM10009807_30270</name>
</gene>
<reference evidence="3 4" key="1">
    <citation type="journal article" date="2019" name="Int. J. Syst. Evol. Microbiol.">
        <title>The Global Catalogue of Microorganisms (GCM) 10K type strain sequencing project: providing services to taxonomists for standard genome sequencing and annotation.</title>
        <authorList>
            <consortium name="The Broad Institute Genomics Platform"/>
            <consortium name="The Broad Institute Genome Sequencing Center for Infectious Disease"/>
            <person name="Wu L."/>
            <person name="Ma J."/>
        </authorList>
    </citation>
    <scope>NUCLEOTIDE SEQUENCE [LARGE SCALE GENOMIC DNA]</scope>
    <source>
        <strain evidence="3 4">JCM 15575</strain>
    </source>
</reference>
<dbReference type="SUPFAM" id="SSF53474">
    <property type="entry name" value="alpha/beta-Hydrolases"/>
    <property type="match status" value="1"/>
</dbReference>
<accession>A0ABN2HA46</accession>
<evidence type="ECO:0000256" key="1">
    <source>
        <dbReference type="ARBA" id="ARBA00022801"/>
    </source>
</evidence>
<dbReference type="Gene3D" id="3.40.50.1820">
    <property type="entry name" value="alpha/beta hydrolase"/>
    <property type="match status" value="1"/>
</dbReference>
<dbReference type="Pfam" id="PF12697">
    <property type="entry name" value="Abhydrolase_6"/>
    <property type="match status" value="1"/>
</dbReference>
<dbReference type="PANTHER" id="PTHR43798:SF31">
    <property type="entry name" value="AB HYDROLASE SUPERFAMILY PROTEIN YCLE"/>
    <property type="match status" value="1"/>
</dbReference>
<keyword evidence="1" id="KW-0378">Hydrolase</keyword>
<evidence type="ECO:0000313" key="4">
    <source>
        <dbReference type="Proteomes" id="UP001500596"/>
    </source>
</evidence>
<name>A0ABN2HA46_9MICO</name>
<organism evidence="3 4">
    <name type="scientific">Microbacterium lacus</name>
    <dbReference type="NCBI Taxonomy" id="415217"/>
    <lineage>
        <taxon>Bacteria</taxon>
        <taxon>Bacillati</taxon>
        <taxon>Actinomycetota</taxon>
        <taxon>Actinomycetes</taxon>
        <taxon>Micrococcales</taxon>
        <taxon>Microbacteriaceae</taxon>
        <taxon>Microbacterium</taxon>
    </lineage>
</organism>
<dbReference type="EMBL" id="BAAAPK010000001">
    <property type="protein sequence ID" value="GAA1684412.1"/>
    <property type="molecule type" value="Genomic_DNA"/>
</dbReference>
<dbReference type="PANTHER" id="PTHR43798">
    <property type="entry name" value="MONOACYLGLYCEROL LIPASE"/>
    <property type="match status" value="1"/>
</dbReference>
<evidence type="ECO:0000259" key="2">
    <source>
        <dbReference type="Pfam" id="PF12697"/>
    </source>
</evidence>
<keyword evidence="4" id="KW-1185">Reference proteome</keyword>
<dbReference type="InterPro" id="IPR050266">
    <property type="entry name" value="AB_hydrolase_sf"/>
</dbReference>
<dbReference type="RefSeq" id="WP_344055716.1">
    <property type="nucleotide sequence ID" value="NZ_BAAAPK010000001.1"/>
</dbReference>